<dbReference type="EMBL" id="AKRT01000244">
    <property type="protein sequence ID" value="EIR20368.1"/>
    <property type="molecule type" value="Genomic_DNA"/>
</dbReference>
<comment type="caution">
    <text evidence="1">The sequence shown here is derived from an EMBL/GenBank/DDBJ whole genome shotgun (WGS) entry which is preliminary data.</text>
</comment>
<name>A0AB72ZJZ5_YERPE</name>
<reference evidence="1 2" key="1">
    <citation type="submission" date="2012-05" db="EMBL/GenBank/DDBJ databases">
        <title>Genome sequence of Yersinia Pestis PY-08.</title>
        <authorList>
            <person name="Santana-Cruz I."/>
            <person name="Sengamalay N."/>
            <person name="McCracken C."/>
            <person name="Daugherty S.C."/>
            <person name="Maroo A."/>
            <person name="Vara P.G."/>
            <person name="Tallon L.J."/>
            <person name="Sadzewicz L."/>
            <person name="Vinetz J.M."/>
            <person name="Cespedes Zambrano M.J."/>
            <person name="Fraser-Liggett C.M."/>
            <person name="Tettelin H."/>
        </authorList>
    </citation>
    <scope>NUCLEOTIDE SEQUENCE [LARGE SCALE GENOMIC DNA]</scope>
    <source>
        <strain evidence="1 2">PY-08</strain>
    </source>
</reference>
<dbReference type="Proteomes" id="UP000003231">
    <property type="component" value="Unassembled WGS sequence"/>
</dbReference>
<evidence type="ECO:0000313" key="2">
    <source>
        <dbReference type="Proteomes" id="UP000003231"/>
    </source>
</evidence>
<sequence length="20" mass="2261">MATNRPSQCVWRILTPSGWG</sequence>
<organism evidence="1 2">
    <name type="scientific">Yersinia pestis PY-08</name>
    <dbReference type="NCBI Taxonomy" id="992134"/>
    <lineage>
        <taxon>Bacteria</taxon>
        <taxon>Pseudomonadati</taxon>
        <taxon>Pseudomonadota</taxon>
        <taxon>Gammaproteobacteria</taxon>
        <taxon>Enterobacterales</taxon>
        <taxon>Yersiniaceae</taxon>
        <taxon>Yersinia</taxon>
    </lineage>
</organism>
<protein>
    <submittedName>
        <fullName evidence="1">Uncharacterized protein</fullName>
    </submittedName>
</protein>
<accession>A0AB72ZJZ5</accession>
<evidence type="ECO:0000313" key="1">
    <source>
        <dbReference type="EMBL" id="EIR20368.1"/>
    </source>
</evidence>
<feature type="non-terminal residue" evidence="1">
    <location>
        <position position="20"/>
    </location>
</feature>
<proteinExistence type="predicted"/>
<dbReference type="AlphaFoldDB" id="A0AB72ZJZ5"/>
<gene>
    <name evidence="1" type="ORF">YPPY08_1836</name>
</gene>